<gene>
    <name evidence="1" type="ORF">M7I_5590</name>
</gene>
<protein>
    <submittedName>
        <fullName evidence="1">Uncharacterized protein</fullName>
    </submittedName>
</protein>
<dbReference type="HOGENOM" id="CLU_3384881_0_0_1"/>
<name>H0ESB2_GLAL7</name>
<sequence>MSNLMLEPGVVDVVDPSRSVWGRNMSVITPYRV</sequence>
<comment type="caution">
    <text evidence="1">The sequence shown here is derived from an EMBL/GenBank/DDBJ whole genome shotgun (WGS) entry which is preliminary data.</text>
</comment>
<proteinExistence type="predicted"/>
<dbReference type="EMBL" id="AGUE01000143">
    <property type="protein sequence ID" value="EHK98566.1"/>
    <property type="molecule type" value="Genomic_DNA"/>
</dbReference>
<reference evidence="1 2" key="1">
    <citation type="journal article" date="2012" name="Eukaryot. Cell">
        <title>Genome sequence of the fungus Glarea lozoyensis: the first genome sequence of a species from the Helotiaceae family.</title>
        <authorList>
            <person name="Youssar L."/>
            <person name="Gruening B.A."/>
            <person name="Erxleben A."/>
            <person name="Guenther S."/>
            <person name="Huettel W."/>
        </authorList>
    </citation>
    <scope>NUCLEOTIDE SEQUENCE [LARGE SCALE GENOMIC DNA]</scope>
    <source>
        <strain evidence="2">ATCC 74030 / MF5533</strain>
    </source>
</reference>
<dbReference type="AlphaFoldDB" id="H0ESB2"/>
<dbReference type="Proteomes" id="UP000005446">
    <property type="component" value="Unassembled WGS sequence"/>
</dbReference>
<dbReference type="InParanoid" id="H0ESB2"/>
<evidence type="ECO:0000313" key="1">
    <source>
        <dbReference type="EMBL" id="EHK98566.1"/>
    </source>
</evidence>
<evidence type="ECO:0000313" key="2">
    <source>
        <dbReference type="Proteomes" id="UP000005446"/>
    </source>
</evidence>
<keyword evidence="2" id="KW-1185">Reference proteome</keyword>
<organism evidence="1 2">
    <name type="scientific">Glarea lozoyensis (strain ATCC 74030 / MF5533)</name>
    <dbReference type="NCBI Taxonomy" id="1104152"/>
    <lineage>
        <taxon>Eukaryota</taxon>
        <taxon>Fungi</taxon>
        <taxon>Dikarya</taxon>
        <taxon>Ascomycota</taxon>
        <taxon>Pezizomycotina</taxon>
        <taxon>Leotiomycetes</taxon>
        <taxon>Helotiales</taxon>
        <taxon>Helotiaceae</taxon>
        <taxon>Glarea</taxon>
    </lineage>
</organism>
<accession>H0ESB2</accession>